<feature type="compositionally biased region" description="Polar residues" evidence="1">
    <location>
        <begin position="375"/>
        <end position="389"/>
    </location>
</feature>
<keyword evidence="3" id="KW-1185">Reference proteome</keyword>
<feature type="compositionally biased region" description="Basic and acidic residues" evidence="1">
    <location>
        <begin position="190"/>
        <end position="216"/>
    </location>
</feature>
<feature type="compositionally biased region" description="Low complexity" evidence="1">
    <location>
        <begin position="168"/>
        <end position="189"/>
    </location>
</feature>
<reference evidence="2" key="1">
    <citation type="submission" date="2006-10" db="EMBL/GenBank/DDBJ databases">
        <authorList>
            <person name="Amadeo P."/>
            <person name="Zhao Q."/>
            <person name="Wortman J."/>
            <person name="Fraser-Liggett C."/>
            <person name="Carlton J."/>
        </authorList>
    </citation>
    <scope>NUCLEOTIDE SEQUENCE</scope>
    <source>
        <strain evidence="2">G3</strain>
    </source>
</reference>
<feature type="compositionally biased region" description="Low complexity" evidence="1">
    <location>
        <begin position="148"/>
        <end position="160"/>
    </location>
</feature>
<sequence>MSFLWKFLGLSEEESKKRQRESCSPIPEPHPFADAVRKPQEFSINPMKISEKSNYSVQAGPSLSKFKDTSIETDISVPTDYRPNWDEEFREIAINIRRSFDRASNTTTNTQIVPKEVQNEQKIIPQVVSPAPTITEIAKSENNTQALQNDNDSTTNQQQSEESKESTTESSQNSTSSSSTNSSSSQSDTESQKSESQESSESEHEEEKPKEPEPVRKLGFANLRPVAPKQKDSDFSTFDFSMGSASKPETQSSSRQLARSDSDSSDSNSDSDKSDSDSDSDSSSDSDSDSNKKKSSQPEKQQESKDTGFTYQDLLKKHLDSKKSQNSTSASNNSASGFNTDFSKKRPPSSGFSYKGYKPQTREKGRPTRGRGGRSNYTRRSYNNDSDSD</sequence>
<dbReference type="RefSeq" id="XP_001319444.1">
    <property type="nucleotide sequence ID" value="XM_001319409.1"/>
</dbReference>
<name>A2EJG4_TRIV3</name>
<protein>
    <submittedName>
        <fullName evidence="2">Uncharacterized protein</fullName>
    </submittedName>
</protein>
<reference evidence="2" key="2">
    <citation type="journal article" date="2007" name="Science">
        <title>Draft genome sequence of the sexually transmitted pathogen Trichomonas vaginalis.</title>
        <authorList>
            <person name="Carlton J.M."/>
            <person name="Hirt R.P."/>
            <person name="Silva J.C."/>
            <person name="Delcher A.L."/>
            <person name="Schatz M."/>
            <person name="Zhao Q."/>
            <person name="Wortman J.R."/>
            <person name="Bidwell S.L."/>
            <person name="Alsmark U.C.M."/>
            <person name="Besteiro S."/>
            <person name="Sicheritz-Ponten T."/>
            <person name="Noel C.J."/>
            <person name="Dacks J.B."/>
            <person name="Foster P.G."/>
            <person name="Simillion C."/>
            <person name="Van de Peer Y."/>
            <person name="Miranda-Saavedra D."/>
            <person name="Barton G.J."/>
            <person name="Westrop G.D."/>
            <person name="Mueller S."/>
            <person name="Dessi D."/>
            <person name="Fiori P.L."/>
            <person name="Ren Q."/>
            <person name="Paulsen I."/>
            <person name="Zhang H."/>
            <person name="Bastida-Corcuera F.D."/>
            <person name="Simoes-Barbosa A."/>
            <person name="Brown M.T."/>
            <person name="Hayes R.D."/>
            <person name="Mukherjee M."/>
            <person name="Okumura C.Y."/>
            <person name="Schneider R."/>
            <person name="Smith A.J."/>
            <person name="Vanacova S."/>
            <person name="Villalvazo M."/>
            <person name="Haas B.J."/>
            <person name="Pertea M."/>
            <person name="Feldblyum T.V."/>
            <person name="Utterback T.R."/>
            <person name="Shu C.L."/>
            <person name="Osoegawa K."/>
            <person name="de Jong P.J."/>
            <person name="Hrdy I."/>
            <person name="Horvathova L."/>
            <person name="Zubacova Z."/>
            <person name="Dolezal P."/>
            <person name="Malik S.B."/>
            <person name="Logsdon J.M. Jr."/>
            <person name="Henze K."/>
            <person name="Gupta A."/>
            <person name="Wang C.C."/>
            <person name="Dunne R.L."/>
            <person name="Upcroft J.A."/>
            <person name="Upcroft P."/>
            <person name="White O."/>
            <person name="Salzberg S.L."/>
            <person name="Tang P."/>
            <person name="Chiu C.-H."/>
            <person name="Lee Y.-S."/>
            <person name="Embley T.M."/>
            <person name="Coombs G.H."/>
            <person name="Mottram J.C."/>
            <person name="Tachezy J."/>
            <person name="Fraser-Liggett C.M."/>
            <person name="Johnson P.J."/>
        </authorList>
    </citation>
    <scope>NUCLEOTIDE SEQUENCE [LARGE SCALE GENOMIC DNA]</scope>
    <source>
        <strain evidence="2">G3</strain>
    </source>
</reference>
<feature type="compositionally biased region" description="Basic and acidic residues" evidence="1">
    <location>
        <begin position="314"/>
        <end position="323"/>
    </location>
</feature>
<dbReference type="InParanoid" id="A2EJG4"/>
<gene>
    <name evidence="2" type="ORF">TVAG_050370</name>
</gene>
<dbReference type="Proteomes" id="UP000001542">
    <property type="component" value="Unassembled WGS sequence"/>
</dbReference>
<organism evidence="2 3">
    <name type="scientific">Trichomonas vaginalis (strain ATCC PRA-98 / G3)</name>
    <dbReference type="NCBI Taxonomy" id="412133"/>
    <lineage>
        <taxon>Eukaryota</taxon>
        <taxon>Metamonada</taxon>
        <taxon>Parabasalia</taxon>
        <taxon>Trichomonadida</taxon>
        <taxon>Trichomonadidae</taxon>
        <taxon>Trichomonas</taxon>
    </lineage>
</organism>
<evidence type="ECO:0000313" key="3">
    <source>
        <dbReference type="Proteomes" id="UP000001542"/>
    </source>
</evidence>
<evidence type="ECO:0000313" key="2">
    <source>
        <dbReference type="EMBL" id="EAY07221.1"/>
    </source>
</evidence>
<evidence type="ECO:0000256" key="1">
    <source>
        <dbReference type="SAM" id="MobiDB-lite"/>
    </source>
</evidence>
<dbReference type="VEuPathDB" id="TrichDB:TVAG_050370"/>
<dbReference type="VEuPathDB" id="TrichDB:TVAGG3_0389750"/>
<feature type="compositionally biased region" description="Acidic residues" evidence="1">
    <location>
        <begin position="277"/>
        <end position="288"/>
    </location>
</feature>
<feature type="compositionally biased region" description="Basic and acidic residues" evidence="1">
    <location>
        <begin position="289"/>
        <end position="306"/>
    </location>
</feature>
<feature type="compositionally biased region" description="Polar residues" evidence="1">
    <location>
        <begin position="235"/>
        <end position="259"/>
    </location>
</feature>
<accession>A2EJG4</accession>
<dbReference type="EMBL" id="DS113405">
    <property type="protein sequence ID" value="EAY07221.1"/>
    <property type="molecule type" value="Genomic_DNA"/>
</dbReference>
<feature type="region of interest" description="Disordered" evidence="1">
    <location>
        <begin position="12"/>
        <end position="38"/>
    </location>
</feature>
<feature type="compositionally biased region" description="Low complexity" evidence="1">
    <location>
        <begin position="324"/>
        <end position="336"/>
    </location>
</feature>
<feature type="region of interest" description="Disordered" evidence="1">
    <location>
        <begin position="134"/>
        <end position="389"/>
    </location>
</feature>
<dbReference type="KEGG" id="tva:4765109"/>
<proteinExistence type="predicted"/>
<dbReference type="AlphaFoldDB" id="A2EJG4"/>